<sequence length="65" mass="7496">MAWPPADSTKKKRLLVREAPHGHDRLCFPRLVGVVRVDKIGSWPGTRRCSRMRLRYLEPLTLCPA</sequence>
<reference evidence="1 2" key="1">
    <citation type="journal article" date="2005" name="Nature">
        <title>The genome sequence of the rice blast fungus Magnaporthe grisea.</title>
        <authorList>
            <person name="Dean R.A."/>
            <person name="Talbot N.J."/>
            <person name="Ebbole D.J."/>
            <person name="Farman M.L."/>
            <person name="Mitchell T.K."/>
            <person name="Orbach M.J."/>
            <person name="Thon M."/>
            <person name="Kulkarni R."/>
            <person name="Xu J.R."/>
            <person name="Pan H."/>
            <person name="Read N.D."/>
            <person name="Lee Y.H."/>
            <person name="Carbone I."/>
            <person name="Brown D."/>
            <person name="Oh Y.Y."/>
            <person name="Donofrio N."/>
            <person name="Jeong J.S."/>
            <person name="Soanes D.M."/>
            <person name="Djonovic S."/>
            <person name="Kolomiets E."/>
            <person name="Rehmeyer C."/>
            <person name="Li W."/>
            <person name="Harding M."/>
            <person name="Kim S."/>
            <person name="Lebrun M.H."/>
            <person name="Bohnert H."/>
            <person name="Coughlan S."/>
            <person name="Butler J."/>
            <person name="Calvo S."/>
            <person name="Ma L.J."/>
            <person name="Nicol R."/>
            <person name="Purcell S."/>
            <person name="Nusbaum C."/>
            <person name="Galagan J.E."/>
            <person name="Birren B.W."/>
        </authorList>
    </citation>
    <scope>NUCLEOTIDE SEQUENCE [LARGE SCALE GENOMIC DNA]</scope>
    <source>
        <strain evidence="2">70-15 / ATCC MYA-4617 / FGSC 8958</strain>
    </source>
</reference>
<dbReference type="InParanoid" id="G4NLI7"/>
<dbReference type="GeneID" id="12984792"/>
<dbReference type="VEuPathDB" id="FungiDB:MGG_17919"/>
<protein>
    <submittedName>
        <fullName evidence="1">Uncharacterized protein</fullName>
    </submittedName>
</protein>
<evidence type="ECO:0000313" key="2">
    <source>
        <dbReference type="Proteomes" id="UP000009058"/>
    </source>
</evidence>
<keyword evidence="2" id="KW-1185">Reference proteome</keyword>
<accession>G4NLI7</accession>
<dbReference type="HOGENOM" id="CLU_2850174_0_0_1"/>
<dbReference type="RefSeq" id="XP_003720783.1">
    <property type="nucleotide sequence ID" value="XM_003720735.1"/>
</dbReference>
<organism evidence="1 2">
    <name type="scientific">Pyricularia oryzae (strain 70-15 / ATCC MYA-4617 / FGSC 8958)</name>
    <name type="common">Rice blast fungus</name>
    <name type="synonym">Magnaporthe oryzae</name>
    <dbReference type="NCBI Taxonomy" id="242507"/>
    <lineage>
        <taxon>Eukaryota</taxon>
        <taxon>Fungi</taxon>
        <taxon>Dikarya</taxon>
        <taxon>Ascomycota</taxon>
        <taxon>Pezizomycotina</taxon>
        <taxon>Sordariomycetes</taxon>
        <taxon>Sordariomycetidae</taxon>
        <taxon>Magnaporthales</taxon>
        <taxon>Pyriculariaceae</taxon>
        <taxon>Pyricularia</taxon>
    </lineage>
</organism>
<dbReference type="AlphaFoldDB" id="G4NLI7"/>
<gene>
    <name evidence="1" type="ORF">MGG_17919</name>
</gene>
<dbReference type="EMBL" id="CM001237">
    <property type="protein sequence ID" value="EHA46040.1"/>
    <property type="molecule type" value="Genomic_DNA"/>
</dbReference>
<name>G4NLI7_PYRO7</name>
<proteinExistence type="predicted"/>
<evidence type="ECO:0000313" key="1">
    <source>
        <dbReference type="EMBL" id="EHA46040.1"/>
    </source>
</evidence>
<dbReference type="KEGG" id="mgr:MGG_17919"/>
<dbReference type="Proteomes" id="UP000009058">
    <property type="component" value="Chromosome 7"/>
</dbReference>
<reference key="2">
    <citation type="submission" date="2011-05" db="EMBL/GenBank/DDBJ databases">
        <title>The Genome Sequence of Magnaporthe oryzae 70-15.</title>
        <authorList>
            <consortium name="The Broad Institute Genome Sequencing Platform"/>
            <person name="Ma L.-J."/>
            <person name="Dead R."/>
            <person name="Young S.K."/>
            <person name="Zeng Q."/>
            <person name="Gargeya S."/>
            <person name="Fitzgerald M."/>
            <person name="Haas B."/>
            <person name="Abouelleil A."/>
            <person name="Alvarado L."/>
            <person name="Arachchi H.M."/>
            <person name="Berlin A."/>
            <person name="Brown A."/>
            <person name="Chapman S.B."/>
            <person name="Chen Z."/>
            <person name="Dunbar C."/>
            <person name="Freedman E."/>
            <person name="Gearin G."/>
            <person name="Gellesch M."/>
            <person name="Goldberg J."/>
            <person name="Griggs A."/>
            <person name="Gujja S."/>
            <person name="Heiman D."/>
            <person name="Howarth C."/>
            <person name="Larson L."/>
            <person name="Lui A."/>
            <person name="MacDonald P.J.P."/>
            <person name="Mehta T."/>
            <person name="Montmayeur A."/>
            <person name="Murphy C."/>
            <person name="Neiman D."/>
            <person name="Pearson M."/>
            <person name="Priest M."/>
            <person name="Roberts A."/>
            <person name="Saif S."/>
            <person name="Shea T."/>
            <person name="Shenoy N."/>
            <person name="Sisk P."/>
            <person name="Stolte C."/>
            <person name="Sykes S."/>
            <person name="Yandava C."/>
            <person name="Wortman J."/>
            <person name="Nusbaum C."/>
            <person name="Birren B."/>
        </authorList>
    </citation>
    <scope>NUCLEOTIDE SEQUENCE</scope>
    <source>
        <strain>70-15</strain>
    </source>
</reference>